<feature type="transmembrane region" description="Helical" evidence="1">
    <location>
        <begin position="558"/>
        <end position="576"/>
    </location>
</feature>
<feature type="transmembrane region" description="Helical" evidence="1">
    <location>
        <begin position="41"/>
        <end position="59"/>
    </location>
</feature>
<gene>
    <name evidence="2" type="ORF">SAMN04488009_1468</name>
</gene>
<dbReference type="RefSeq" id="WP_089259955.1">
    <property type="nucleotide sequence ID" value="NZ_FZNV01000002.1"/>
</dbReference>
<feature type="transmembrane region" description="Helical" evidence="1">
    <location>
        <begin position="12"/>
        <end position="29"/>
    </location>
</feature>
<keyword evidence="1" id="KW-0812">Transmembrane</keyword>
<organism evidence="2 3">
    <name type="scientific">Maribacter sedimenticola</name>
    <dbReference type="NCBI Taxonomy" id="228956"/>
    <lineage>
        <taxon>Bacteria</taxon>
        <taxon>Pseudomonadati</taxon>
        <taxon>Bacteroidota</taxon>
        <taxon>Flavobacteriia</taxon>
        <taxon>Flavobacteriales</taxon>
        <taxon>Flavobacteriaceae</taxon>
        <taxon>Maribacter</taxon>
    </lineage>
</organism>
<evidence type="ECO:0000313" key="3">
    <source>
        <dbReference type="Proteomes" id="UP000198337"/>
    </source>
</evidence>
<evidence type="ECO:0000313" key="2">
    <source>
        <dbReference type="EMBL" id="SNR40930.1"/>
    </source>
</evidence>
<reference evidence="2 3" key="1">
    <citation type="submission" date="2017-06" db="EMBL/GenBank/DDBJ databases">
        <authorList>
            <person name="Varghese N."/>
            <person name="Submissions S."/>
        </authorList>
    </citation>
    <scope>NUCLEOTIDE SEQUENCE [LARGE SCALE GENOMIC DNA]</scope>
    <source>
        <strain evidence="2 3">DSM 19840</strain>
    </source>
</reference>
<keyword evidence="1" id="KW-0472">Membrane</keyword>
<comment type="caution">
    <text evidence="2">The sequence shown here is derived from an EMBL/GenBank/DDBJ whole genome shotgun (WGS) entry which is preliminary data.</text>
</comment>
<keyword evidence="1" id="KW-1133">Transmembrane helix</keyword>
<sequence>MIDGISFVQKELLLPIILGGVLLFAAFIFKEWQTRNKGRFTLNVIVAIITLFALILIILEPSKEVEIQHKQGLLLTEGYRAEQQDSLGAIYEGIQVLEYNHKQSVRRALDSLTSLVIIGDGVAPFDFYKFDSIPTSYLPNEITSGITKVKCNDHLVLGDEFKLNGTYAKPKLGSILVLQDSRGNGLDSILLKDKSSQNFSLKTVPKVSGEFIFKLSEKDSVGKMLESNPLPITIRKKEPIRVLIVNTFPTFETKYLKNFLADEGYEVTVRSQLTKGKFKFEYFNTKALPIYQFTEESLRKFNVVITDAETYFNFGKTVKNRFEHSIRENGLGLFIQPTELLFKLGKAMPYFSFKSDGVNEVQLPNNTINIEKYPFTFNETFAVNAIDSNELGKLSYFRQLGLGRVATTTLLNSYQLVLQGKNQAYKSIWTQILDKIVQRKEQVVAWQSQTELPKVGEPFSFVLRTGLEDFQVLNTEEKRVPLLQNANVSFKYSGTTYLKKAGWNTLEVEGDSTTQFSYYVYDVDDWKSLSASHKREANAKQFGNAIKENRTVMVNRPISLLFFYILFLLGIGWLWLSPKLSALS</sequence>
<proteinExistence type="predicted"/>
<protein>
    <submittedName>
        <fullName evidence="2">Uncharacterized protein</fullName>
    </submittedName>
</protein>
<evidence type="ECO:0000256" key="1">
    <source>
        <dbReference type="SAM" id="Phobius"/>
    </source>
</evidence>
<dbReference type="EMBL" id="FZNV01000002">
    <property type="protein sequence ID" value="SNR40930.1"/>
    <property type="molecule type" value="Genomic_DNA"/>
</dbReference>
<dbReference type="Proteomes" id="UP000198337">
    <property type="component" value="Unassembled WGS sequence"/>
</dbReference>
<keyword evidence="3" id="KW-1185">Reference proteome</keyword>
<accession>A0ABY1SF93</accession>
<name>A0ABY1SF93_9FLAO</name>